<sequence length="253" mass="27435">MRIGVIGIGEMGGTLARRWSEKGHDVRVANSRGPEAVQQFADEIGATATDIYGAVESADVVLLSMPFPAVAKLPNDLFDRAATGVVIIDTANYYPDVRDPRIAEIDAGMPESVWTSKQLGRPIFKAFNSIMFHALSELGKPEGSPDRIAIPIAGDDAWGKQVVVGLVSEMGFDPVDGGSLEESWRQQPSTPAYCCDYGVEKTQEGIRAAARGKAEKIRDNEWRESYGKLFANKPAYADVHADVIALNRSLNPL</sequence>
<evidence type="ECO:0000259" key="2">
    <source>
        <dbReference type="Pfam" id="PF03807"/>
    </source>
</evidence>
<reference evidence="3" key="1">
    <citation type="submission" date="2016-07" db="EMBL/GenBank/DDBJ databases">
        <title>Microvirga ossetica sp. nov. a new species of rhizobia isolated from root nodules of the legume species Vicia alpestris Steven originated from North Ossetia region in the Caucasus.</title>
        <authorList>
            <person name="Safronova V.I."/>
            <person name="Kuznetsova I.G."/>
            <person name="Sazanova A.L."/>
            <person name="Belimov A."/>
            <person name="Andronov E."/>
            <person name="Osledkin Y.S."/>
            <person name="Onishchuk O.P."/>
            <person name="Kurchak O.N."/>
            <person name="Shaposhnikov A.I."/>
            <person name="Willems A."/>
            <person name="Tikhonovich I.A."/>
        </authorList>
    </citation>
    <scope>NUCLEOTIDE SEQUENCE [LARGE SCALE GENOMIC DNA]</scope>
    <source>
        <strain evidence="3">V5/3M</strain>
        <plasmid evidence="3">unnamed2</plasmid>
    </source>
</reference>
<dbReference type="PANTHER" id="PTHR14239">
    <property type="entry name" value="DUDULIN-RELATED"/>
    <property type="match status" value="1"/>
</dbReference>
<dbReference type="SUPFAM" id="SSF51735">
    <property type="entry name" value="NAD(P)-binding Rossmann-fold domains"/>
    <property type="match status" value="1"/>
</dbReference>
<evidence type="ECO:0000256" key="1">
    <source>
        <dbReference type="ARBA" id="ARBA00023002"/>
    </source>
</evidence>
<dbReference type="InterPro" id="IPR036291">
    <property type="entry name" value="NAD(P)-bd_dom_sf"/>
</dbReference>
<dbReference type="AlphaFoldDB" id="A0A1B2EW05"/>
<gene>
    <name evidence="3" type="ORF">BB934_38435</name>
</gene>
<geneLocation type="plasmid" evidence="3">
    <name>unnamed2</name>
</geneLocation>
<dbReference type="RefSeq" id="WP_099515063.1">
    <property type="nucleotide sequence ID" value="NZ_CP016619.1"/>
</dbReference>
<dbReference type="GO" id="GO:0016491">
    <property type="term" value="F:oxidoreductase activity"/>
    <property type="evidence" value="ECO:0007669"/>
    <property type="project" value="UniProtKB-KW"/>
</dbReference>
<dbReference type="EMBL" id="CP016619">
    <property type="protein sequence ID" value="ANY84130.1"/>
    <property type="molecule type" value="Genomic_DNA"/>
</dbReference>
<dbReference type="Gene3D" id="3.40.50.720">
    <property type="entry name" value="NAD(P)-binding Rossmann-like Domain"/>
    <property type="match status" value="1"/>
</dbReference>
<proteinExistence type="predicted"/>
<organism evidence="3">
    <name type="scientific">Microvirga ossetica</name>
    <dbReference type="NCBI Taxonomy" id="1882682"/>
    <lineage>
        <taxon>Bacteria</taxon>
        <taxon>Pseudomonadati</taxon>
        <taxon>Pseudomonadota</taxon>
        <taxon>Alphaproteobacteria</taxon>
        <taxon>Hyphomicrobiales</taxon>
        <taxon>Methylobacteriaceae</taxon>
        <taxon>Microvirga</taxon>
    </lineage>
</organism>
<keyword evidence="3" id="KW-0614">Plasmid</keyword>
<feature type="domain" description="Pyrroline-5-carboxylate reductase catalytic N-terminal" evidence="2">
    <location>
        <begin position="2"/>
        <end position="93"/>
    </location>
</feature>
<accession>A0A1B2EW05</accession>
<dbReference type="OrthoDB" id="5524287at2"/>
<name>A0A1B2EW05_9HYPH</name>
<keyword evidence="1" id="KW-0560">Oxidoreductase</keyword>
<protein>
    <submittedName>
        <fullName evidence="3">3-hydroxyisobutyrate dehydrogenase</fullName>
    </submittedName>
</protein>
<dbReference type="KEGG" id="moc:BB934_38435"/>
<dbReference type="PANTHER" id="PTHR14239:SF10">
    <property type="entry name" value="REDUCTASE"/>
    <property type="match status" value="1"/>
</dbReference>
<dbReference type="Pfam" id="PF03807">
    <property type="entry name" value="F420_oxidored"/>
    <property type="match status" value="1"/>
</dbReference>
<dbReference type="InterPro" id="IPR028939">
    <property type="entry name" value="P5C_Rdtase_cat_N"/>
</dbReference>
<dbReference type="InterPro" id="IPR051267">
    <property type="entry name" value="STEAP_metalloreductase"/>
</dbReference>
<evidence type="ECO:0000313" key="3">
    <source>
        <dbReference type="EMBL" id="ANY84130.1"/>
    </source>
</evidence>